<reference evidence="4" key="2">
    <citation type="submission" date="2023-03" db="EMBL/GenBank/DDBJ databases">
        <authorList>
            <person name="Inwood S.N."/>
            <person name="Skelly J.G."/>
            <person name="Guhlin J."/>
            <person name="Harrop T.W.R."/>
            <person name="Goldson S.G."/>
            <person name="Dearden P.K."/>
        </authorList>
    </citation>
    <scope>NUCLEOTIDE SEQUENCE</scope>
    <source>
        <strain evidence="4">Lincoln</strain>
        <tissue evidence="4">Whole body</tissue>
    </source>
</reference>
<evidence type="ECO:0008006" key="6">
    <source>
        <dbReference type="Google" id="ProtNLM"/>
    </source>
</evidence>
<dbReference type="PROSITE" id="PS50200">
    <property type="entry name" value="RA"/>
    <property type="match status" value="1"/>
</dbReference>
<dbReference type="AlphaFoldDB" id="A0AA39FD85"/>
<dbReference type="CDD" id="cd01259">
    <property type="entry name" value="PH_APBB1IP"/>
    <property type="match status" value="1"/>
</dbReference>
<dbReference type="InterPro" id="IPR029071">
    <property type="entry name" value="Ubiquitin-like_domsf"/>
</dbReference>
<gene>
    <name evidence="4" type="ORF">PV327_004821</name>
</gene>
<feature type="region of interest" description="Disordered" evidence="1">
    <location>
        <begin position="1131"/>
        <end position="1156"/>
    </location>
</feature>
<keyword evidence="5" id="KW-1185">Reference proteome</keyword>
<dbReference type="GO" id="GO:0071944">
    <property type="term" value="C:cell periphery"/>
    <property type="evidence" value="ECO:0007669"/>
    <property type="project" value="UniProtKB-ARBA"/>
</dbReference>
<dbReference type="Proteomes" id="UP001168972">
    <property type="component" value="Unassembled WGS sequence"/>
</dbReference>
<dbReference type="Pfam" id="PF00169">
    <property type="entry name" value="PH"/>
    <property type="match status" value="1"/>
</dbReference>
<dbReference type="SUPFAM" id="SSF50729">
    <property type="entry name" value="PH domain-like"/>
    <property type="match status" value="1"/>
</dbReference>
<feature type="compositionally biased region" description="Low complexity" evidence="1">
    <location>
        <begin position="170"/>
        <end position="183"/>
    </location>
</feature>
<dbReference type="Gene3D" id="2.30.29.30">
    <property type="entry name" value="Pleckstrin-homology domain (PH domain)/Phosphotyrosine-binding domain (PTB)"/>
    <property type="match status" value="1"/>
</dbReference>
<dbReference type="Gene3D" id="3.10.20.90">
    <property type="entry name" value="Phosphatidylinositol 3-kinase Catalytic Subunit, Chain A, domain 1"/>
    <property type="match status" value="1"/>
</dbReference>
<dbReference type="GO" id="GO:0048699">
    <property type="term" value="P:generation of neurons"/>
    <property type="evidence" value="ECO:0007669"/>
    <property type="project" value="UniProtKB-ARBA"/>
</dbReference>
<dbReference type="InterPro" id="IPR011993">
    <property type="entry name" value="PH-like_dom_sf"/>
</dbReference>
<dbReference type="GO" id="GO:0007165">
    <property type="term" value="P:signal transduction"/>
    <property type="evidence" value="ECO:0007669"/>
    <property type="project" value="InterPro"/>
</dbReference>
<dbReference type="SUPFAM" id="SSF54236">
    <property type="entry name" value="Ubiquitin-like"/>
    <property type="match status" value="1"/>
</dbReference>
<evidence type="ECO:0000259" key="3">
    <source>
        <dbReference type="PROSITE" id="PS50200"/>
    </source>
</evidence>
<accession>A0AA39FD85</accession>
<dbReference type="Pfam" id="PF21989">
    <property type="entry name" value="RA_2"/>
    <property type="match status" value="1"/>
</dbReference>
<evidence type="ECO:0000313" key="5">
    <source>
        <dbReference type="Proteomes" id="UP001168972"/>
    </source>
</evidence>
<feature type="compositionally biased region" description="Low complexity" evidence="1">
    <location>
        <begin position="806"/>
        <end position="825"/>
    </location>
</feature>
<dbReference type="InterPro" id="IPR001849">
    <property type="entry name" value="PH_domain"/>
</dbReference>
<dbReference type="PANTHER" id="PTHR11243">
    <property type="entry name" value="GROWTH FACTOR RECEPTOR-BOUND PROTEIN"/>
    <property type="match status" value="1"/>
</dbReference>
<dbReference type="EMBL" id="JAQQBR010001832">
    <property type="protein sequence ID" value="KAK0167422.1"/>
    <property type="molecule type" value="Genomic_DNA"/>
</dbReference>
<feature type="region of interest" description="Disordered" evidence="1">
    <location>
        <begin position="613"/>
        <end position="734"/>
    </location>
</feature>
<evidence type="ECO:0000313" key="4">
    <source>
        <dbReference type="EMBL" id="KAK0167422.1"/>
    </source>
</evidence>
<feature type="domain" description="Ras-associating" evidence="3">
    <location>
        <begin position="228"/>
        <end position="314"/>
    </location>
</feature>
<feature type="compositionally biased region" description="Low complexity" evidence="1">
    <location>
        <begin position="554"/>
        <end position="571"/>
    </location>
</feature>
<dbReference type="PANTHER" id="PTHR11243:SF23">
    <property type="entry name" value="LD06925P"/>
    <property type="match status" value="1"/>
</dbReference>
<feature type="compositionally biased region" description="Polar residues" evidence="1">
    <location>
        <begin position="191"/>
        <end position="202"/>
    </location>
</feature>
<feature type="region of interest" description="Disordered" evidence="1">
    <location>
        <begin position="954"/>
        <end position="1030"/>
    </location>
</feature>
<comment type="caution">
    <text evidence="4">The sequence shown here is derived from an EMBL/GenBank/DDBJ whole genome shotgun (WGS) entry which is preliminary data.</text>
</comment>
<protein>
    <recommendedName>
        <fullName evidence="6">Amyloid beta A4 precursor protein-binding family B member 1-interacting protein</fullName>
    </recommendedName>
</protein>
<evidence type="ECO:0000259" key="2">
    <source>
        <dbReference type="PROSITE" id="PS50003"/>
    </source>
</evidence>
<evidence type="ECO:0000256" key="1">
    <source>
        <dbReference type="SAM" id="MobiDB-lite"/>
    </source>
</evidence>
<feature type="region of interest" description="Disordered" evidence="1">
    <location>
        <begin position="794"/>
        <end position="825"/>
    </location>
</feature>
<feature type="compositionally biased region" description="Polar residues" evidence="1">
    <location>
        <begin position="530"/>
        <end position="553"/>
    </location>
</feature>
<dbReference type="InterPro" id="IPR039664">
    <property type="entry name" value="GRB/APBB1IP"/>
</dbReference>
<feature type="compositionally biased region" description="Low complexity" evidence="1">
    <location>
        <begin position="623"/>
        <end position="635"/>
    </location>
</feature>
<dbReference type="CDD" id="cd16138">
    <property type="entry name" value="RA_MRL_MIG10"/>
    <property type="match status" value="1"/>
</dbReference>
<feature type="region of interest" description="Disordered" evidence="1">
    <location>
        <begin position="118"/>
        <end position="203"/>
    </location>
</feature>
<dbReference type="SMART" id="SM00233">
    <property type="entry name" value="PH"/>
    <property type="match status" value="1"/>
</dbReference>
<dbReference type="InterPro" id="IPR039665">
    <property type="entry name" value="PH_APBB1IP"/>
</dbReference>
<feature type="region of interest" description="Disordered" evidence="1">
    <location>
        <begin position="523"/>
        <end position="571"/>
    </location>
</feature>
<feature type="domain" description="PH" evidence="2">
    <location>
        <begin position="357"/>
        <end position="468"/>
    </location>
</feature>
<proteinExistence type="predicted"/>
<sequence>MLCGSFRKKKRQPGDEYRLIRSNVVPRIIHGSDINYLNIIKCKDDSSIVGDKSIFIKDLLKVGLDNVSSATLRPFNSDINTPRIDSYRFSMANLEDSQDVDLDAILGELCALERRCDGDIASTPAPDTQRPGRPTSARINPSDSTDIGKNDGGMRTDSPDNDSAFSDTVSMLSSESSASSSGSGHKAPQTAIHTNNQQQSHQLMDAASRAKAEKIRLALEKMREASVQKLFIKAFTLDGSGKSLLVDEGMSVAHVCRLLADKNHVAMDPKWAVVEHLPELFMERVYEDHELLVENLLLWTRDSKNKLLFVERSEKNHLFLSPEKYLLGQSDRNTSEYDDHSRNILLEEFFSSSNVGVPEVEGPLYLKSDGKKGWKKYHFILRASGLYYWPKEKAKTARDLVCLATFDVNHVYYGVGWKKKYKAPTDNCFAVKHPRLQQPKSTKYIKFLCAEDNATLERWMVGIRVAKYGRQLMENYRTLVDELAQEDLDLLAHARSCSVSSIASPPNSTQYNNTNDNTRQFTELNRHNGTDTPRQFDNQRQNYNSEQRQSYTNDGRLSRASSSSSSGCLSDGAPSSCEVAFECGEFPTGTIKRKPSMNPKLPLTSITRQLKEVGETVRDEPDSCSSPTSSGSGTLTRRHSRRRSGTDSESSGTLKRHHRSGNVTPVSPIPPGTPAKERVSPIGYNRTDSQESKTPTSPIPTCMMDSITSLPPPPSPSRVTEEIESDGEPLPPPPPEMFRSNLSLDSLPPPPAPGELPICDVTDFSGSSLSLVSLPPPPSPLVGETGTIRRARPKQFTPTNSMSPDTTPTHTPTLNNNNNNNNNNTNQIYATVNATSNQNNNSMPQNNGCIINNVNASPHNSYPGSNASTPTFIPNSPSFPTPPPFVPPPAYGIQQLSLQRQNSKIEQIYGTYPAAQQCGQAIRPNPNMDTVRRSALKQNSGHYATPPYLAELKASASPQPQRRVTIQEPPMSPKLKTGTGKKISFNLPPQQEPGSPALPQRKPMPPRRSDSTRLTSPKKLAASDQAPPGDFLKDLQRVMRKKWQVAQKCKLDITTTPHEVLGFRDPPPAIADYRETNVSNWVQEHYGTDNLYENVYTNDPNAPVEYATSPVRQPTVRFADENRSMNIANVIASKRRPPPPPPKRAETTHLTTRAMH</sequence>
<dbReference type="SMART" id="SM00314">
    <property type="entry name" value="RA"/>
    <property type="match status" value="1"/>
</dbReference>
<reference evidence="4" key="1">
    <citation type="journal article" date="2023" name="bioRxiv">
        <title>Scaffold-level genome assemblies of two parasitoid biocontrol wasps reveal the parthenogenesis mechanism and an associated novel virus.</title>
        <authorList>
            <person name="Inwood S."/>
            <person name="Skelly J."/>
            <person name="Guhlin J."/>
            <person name="Harrop T."/>
            <person name="Goldson S."/>
            <person name="Dearden P."/>
        </authorList>
    </citation>
    <scope>NUCLEOTIDE SEQUENCE</scope>
    <source>
        <strain evidence="4">Lincoln</strain>
        <tissue evidence="4">Whole body</tissue>
    </source>
</reference>
<organism evidence="4 5">
    <name type="scientific">Microctonus hyperodae</name>
    <name type="common">Parasitoid wasp</name>
    <dbReference type="NCBI Taxonomy" id="165561"/>
    <lineage>
        <taxon>Eukaryota</taxon>
        <taxon>Metazoa</taxon>
        <taxon>Ecdysozoa</taxon>
        <taxon>Arthropoda</taxon>
        <taxon>Hexapoda</taxon>
        <taxon>Insecta</taxon>
        <taxon>Pterygota</taxon>
        <taxon>Neoptera</taxon>
        <taxon>Endopterygota</taxon>
        <taxon>Hymenoptera</taxon>
        <taxon>Apocrita</taxon>
        <taxon>Ichneumonoidea</taxon>
        <taxon>Braconidae</taxon>
        <taxon>Euphorinae</taxon>
        <taxon>Microctonus</taxon>
    </lineage>
</organism>
<dbReference type="PROSITE" id="PS50003">
    <property type="entry name" value="PH_DOMAIN"/>
    <property type="match status" value="1"/>
</dbReference>
<name>A0AA39FD85_MICHY</name>
<feature type="compositionally biased region" description="Basic and acidic residues" evidence="1">
    <location>
        <begin position="146"/>
        <end position="158"/>
    </location>
</feature>
<dbReference type="InterPro" id="IPR000159">
    <property type="entry name" value="RA_dom"/>
</dbReference>
<feature type="compositionally biased region" description="Polar residues" evidence="1">
    <location>
        <begin position="796"/>
        <end position="805"/>
    </location>
</feature>